<organism evidence="1">
    <name type="scientific">bioreactor metagenome</name>
    <dbReference type="NCBI Taxonomy" id="1076179"/>
    <lineage>
        <taxon>unclassified sequences</taxon>
        <taxon>metagenomes</taxon>
        <taxon>ecological metagenomes</taxon>
    </lineage>
</organism>
<dbReference type="AlphaFoldDB" id="A0A645BWF8"/>
<dbReference type="EMBL" id="VSSQ01022962">
    <property type="protein sequence ID" value="MPM69585.1"/>
    <property type="molecule type" value="Genomic_DNA"/>
</dbReference>
<evidence type="ECO:0000313" key="1">
    <source>
        <dbReference type="EMBL" id="MPM69585.1"/>
    </source>
</evidence>
<gene>
    <name evidence="1" type="ORF">SDC9_116533</name>
</gene>
<comment type="caution">
    <text evidence="1">The sequence shown here is derived from an EMBL/GenBank/DDBJ whole genome shotgun (WGS) entry which is preliminary data.</text>
</comment>
<protein>
    <submittedName>
        <fullName evidence="1">Uncharacterized protein</fullName>
    </submittedName>
</protein>
<proteinExistence type="predicted"/>
<reference evidence="1" key="1">
    <citation type="submission" date="2019-08" db="EMBL/GenBank/DDBJ databases">
        <authorList>
            <person name="Kucharzyk K."/>
            <person name="Murdoch R.W."/>
            <person name="Higgins S."/>
            <person name="Loffler F."/>
        </authorList>
    </citation>
    <scope>NUCLEOTIDE SEQUENCE</scope>
</reference>
<name>A0A645BWF8_9ZZZZ</name>
<sequence>MLGVPFPYRVKHVSDNRIVRHSSKSERRDKLLGGSGHDHFHVVPVLFQLVDNFYGFVAGNSA</sequence>
<accession>A0A645BWF8</accession>